<dbReference type="eggNOG" id="COG4123">
    <property type="taxonomic scope" value="Bacteria"/>
</dbReference>
<name>A0A097ANB7_THEKI</name>
<organism evidence="2 3">
    <name type="scientific">Thermoanaerobacter kivui</name>
    <name type="common">Acetogenium kivui</name>
    <dbReference type="NCBI Taxonomy" id="2325"/>
    <lineage>
        <taxon>Bacteria</taxon>
        <taxon>Bacillati</taxon>
        <taxon>Bacillota</taxon>
        <taxon>Clostridia</taxon>
        <taxon>Thermoanaerobacterales</taxon>
        <taxon>Thermoanaerobacteraceae</taxon>
        <taxon>Thermoanaerobacter</taxon>
    </lineage>
</organism>
<sequence>MLRDGERLDELNLKDLVIIQHKDKFKFGMDAVLLANFVTAKKGDKIVDLGCGSGIIPILIAAKTQDTFIYGVEIQEDMADMATRSVVINKMEERIKIIKGDVRGLEKILGYEKFDIVTSNPPYMPVKTGFDKKQKSENIARYEIYGGLEEFIKAASKLLKFGGKFFMIHRTERLVDILYFLRKYNLEPKKLRFVHPYVDSKPNLLLIESKKGSQPGLNILAPLYVYEKSGEYTKEIIEIYSKMQLEEE</sequence>
<keyword evidence="2" id="KW-0489">Methyltransferase</keyword>
<dbReference type="SUPFAM" id="SSF53335">
    <property type="entry name" value="S-adenosyl-L-methionine-dependent methyltransferases"/>
    <property type="match status" value="1"/>
</dbReference>
<dbReference type="Gene3D" id="3.40.50.150">
    <property type="entry name" value="Vaccinia Virus protein VP39"/>
    <property type="match status" value="1"/>
</dbReference>
<dbReference type="KEGG" id="tki:TKV_c01050"/>
<dbReference type="GO" id="GO:0032259">
    <property type="term" value="P:methylation"/>
    <property type="evidence" value="ECO:0007669"/>
    <property type="project" value="UniProtKB-KW"/>
</dbReference>
<gene>
    <name evidence="2" type="ORF">TKV_c01050</name>
</gene>
<keyword evidence="2" id="KW-0808">Transferase</keyword>
<dbReference type="Proteomes" id="UP000029669">
    <property type="component" value="Chromosome"/>
</dbReference>
<dbReference type="OrthoDB" id="9777257at2"/>
<dbReference type="InterPro" id="IPR029063">
    <property type="entry name" value="SAM-dependent_MTases_sf"/>
</dbReference>
<evidence type="ECO:0000313" key="3">
    <source>
        <dbReference type="Proteomes" id="UP000029669"/>
    </source>
</evidence>
<dbReference type="PANTHER" id="PTHR47739:SF1">
    <property type="entry name" value="TRNA1(VAL) (ADENINE(37)-N6)-METHYLTRANSFERASE"/>
    <property type="match status" value="1"/>
</dbReference>
<protein>
    <submittedName>
        <fullName evidence="2">RNA methylase</fullName>
    </submittedName>
</protein>
<dbReference type="PANTHER" id="PTHR47739">
    <property type="entry name" value="TRNA1(VAL) (ADENINE(37)-N6)-METHYLTRANSFERASE"/>
    <property type="match status" value="1"/>
</dbReference>
<dbReference type="AlphaFoldDB" id="A0A097ANB7"/>
<evidence type="ECO:0000313" key="2">
    <source>
        <dbReference type="EMBL" id="AIS51310.1"/>
    </source>
</evidence>
<dbReference type="RefSeq" id="WP_019907180.1">
    <property type="nucleotide sequence ID" value="NZ_CP009170.1"/>
</dbReference>
<accession>A0A097ANB7</accession>
<feature type="domain" description="Methyltransferase small" evidence="1">
    <location>
        <begin position="32"/>
        <end position="171"/>
    </location>
</feature>
<dbReference type="Pfam" id="PF05175">
    <property type="entry name" value="MTS"/>
    <property type="match status" value="1"/>
</dbReference>
<dbReference type="GO" id="GO:0008168">
    <property type="term" value="F:methyltransferase activity"/>
    <property type="evidence" value="ECO:0007669"/>
    <property type="project" value="UniProtKB-KW"/>
</dbReference>
<evidence type="ECO:0000259" key="1">
    <source>
        <dbReference type="Pfam" id="PF05175"/>
    </source>
</evidence>
<dbReference type="InterPro" id="IPR007848">
    <property type="entry name" value="Small_mtfrase_dom"/>
</dbReference>
<proteinExistence type="predicted"/>
<reference evidence="3" key="1">
    <citation type="journal article" date="2015" name="Genome Announc.">
        <title>Whole-Genome Sequences of 80 Environmental and Clinical Isolates of Burkholderia pseudomallei.</title>
        <authorList>
            <person name="Johnson S.L."/>
            <person name="Baker A.L."/>
            <person name="Chain P.S."/>
            <person name="Currie B.J."/>
            <person name="Daligault H.E."/>
            <person name="Davenport K.W."/>
            <person name="Davis C.B."/>
            <person name="Inglis T.J."/>
            <person name="Kaestli M."/>
            <person name="Koren S."/>
            <person name="Mayo M."/>
            <person name="Merritt A.J."/>
            <person name="Price E.P."/>
            <person name="Sarovich D.S."/>
            <person name="Warner J."/>
            <person name="Rosovitz M.J."/>
        </authorList>
    </citation>
    <scope>NUCLEOTIDE SEQUENCE [LARGE SCALE GENOMIC DNA]</scope>
    <source>
        <strain evidence="3">DSM 2030</strain>
    </source>
</reference>
<dbReference type="CDD" id="cd02440">
    <property type="entry name" value="AdoMet_MTases"/>
    <property type="match status" value="1"/>
</dbReference>
<dbReference type="InterPro" id="IPR050210">
    <property type="entry name" value="tRNA_Adenine-N(6)_MTase"/>
</dbReference>
<dbReference type="EMBL" id="CP009170">
    <property type="protein sequence ID" value="AIS51310.1"/>
    <property type="molecule type" value="Genomic_DNA"/>
</dbReference>
<dbReference type="STRING" id="2325.TKV_c01050"/>
<dbReference type="HOGENOM" id="CLU_061983_3_1_9"/>
<keyword evidence="3" id="KW-1185">Reference proteome</keyword>